<dbReference type="OrthoDB" id="5870595at2759"/>
<feature type="compositionally biased region" description="Basic and acidic residues" evidence="1">
    <location>
        <begin position="512"/>
        <end position="537"/>
    </location>
</feature>
<keyword evidence="4" id="KW-1185">Reference proteome</keyword>
<accession>E3M6U1</accession>
<keyword evidence="2" id="KW-1133">Transmembrane helix</keyword>
<proteinExistence type="predicted"/>
<dbReference type="EMBL" id="DS268426">
    <property type="protein sequence ID" value="EFO93193.1"/>
    <property type="molecule type" value="Genomic_DNA"/>
</dbReference>
<dbReference type="InParanoid" id="E3M6U1"/>
<dbReference type="STRING" id="31234.E3M6U1"/>
<evidence type="ECO:0000313" key="3">
    <source>
        <dbReference type="EMBL" id="EFO93193.1"/>
    </source>
</evidence>
<evidence type="ECO:0000256" key="2">
    <source>
        <dbReference type="SAM" id="Phobius"/>
    </source>
</evidence>
<dbReference type="RefSeq" id="XP_003108393.2">
    <property type="nucleotide sequence ID" value="XM_003108345.2"/>
</dbReference>
<sequence>MATEIRIHLLKNGKNAPVSRKKPEHLTPSSLHLFLLHHNVMDGLMNATGSAAKDLENKKNGMKLLGDFSKLMMAANANDTKGTSEALVSLGTDLMKMKPQNKTNTDMGKIGTALTDILNNSTETMEYSNTTQSSRQSFKDKWGWLSHKNHVSNTTDYGNNSTDFGSNGADSLLPNFDNMSEGLGANDLNPYSHKSYTVNLNMTYSHPSVLSFMCSLTMIAFFYYVPRMAYFRLSNLSNDYKHSSFVPIVCLSVIACLGAGIHIANAYYHATNNMMVSILTGSFNFGEFDMFTPFIYKSLTASVNRIVSPIVGLLCLQQISIHSKYNPQIFQNSFFQLAYCVIHIILVTAYSFYNEYTFMTSLDGIQYPDSINVDLIDIILPLITAFLFFFAKHSISRQSLYTTEKYGPNGPTTLDRVSKVVVFQTIMVFVAIGAIFYSPSAAEEEVLDSDAMTWYYFFITAQTPVVHFVLFRSLLRSRKSTRICFLVCCHSGDKIYTADNGVELNQQPRTSEPSEKNGEEENDENENKEANTIETLDHNKIVVIPDGNLERRQNEKA</sequence>
<feature type="region of interest" description="Disordered" evidence="1">
    <location>
        <begin position="500"/>
        <end position="537"/>
    </location>
</feature>
<dbReference type="KEGG" id="crq:GCK72_014700"/>
<reference evidence="3" key="1">
    <citation type="submission" date="2007-07" db="EMBL/GenBank/DDBJ databases">
        <title>PCAP assembly of the Caenorhabditis remanei genome.</title>
        <authorList>
            <consortium name="The Caenorhabditis remanei Sequencing Consortium"/>
            <person name="Wilson R.K."/>
        </authorList>
    </citation>
    <scope>NUCLEOTIDE SEQUENCE [LARGE SCALE GENOMIC DNA]</scope>
    <source>
        <strain evidence="3">PB4641</strain>
    </source>
</reference>
<gene>
    <name evidence="3" type="ORF">CRE_10020</name>
</gene>
<keyword evidence="2" id="KW-0472">Membrane</keyword>
<feature type="transmembrane region" description="Helical" evidence="2">
    <location>
        <begin position="454"/>
        <end position="475"/>
    </location>
</feature>
<dbReference type="OMA" id="TMETLDH"/>
<evidence type="ECO:0000256" key="1">
    <source>
        <dbReference type="SAM" id="MobiDB-lite"/>
    </source>
</evidence>
<dbReference type="HOGENOM" id="CLU_040221_0_0_1"/>
<feature type="transmembrane region" description="Helical" evidence="2">
    <location>
        <begin position="420"/>
        <end position="442"/>
    </location>
</feature>
<keyword evidence="2" id="KW-0812">Transmembrane</keyword>
<feature type="transmembrane region" description="Helical" evidence="2">
    <location>
        <begin position="204"/>
        <end position="225"/>
    </location>
</feature>
<protein>
    <submittedName>
        <fullName evidence="3">Uncharacterized protein</fullName>
    </submittedName>
</protein>
<organism evidence="4">
    <name type="scientific">Caenorhabditis remanei</name>
    <name type="common">Caenorhabditis vulgaris</name>
    <dbReference type="NCBI Taxonomy" id="31234"/>
    <lineage>
        <taxon>Eukaryota</taxon>
        <taxon>Metazoa</taxon>
        <taxon>Ecdysozoa</taxon>
        <taxon>Nematoda</taxon>
        <taxon>Chromadorea</taxon>
        <taxon>Rhabditida</taxon>
        <taxon>Rhabditina</taxon>
        <taxon>Rhabditomorpha</taxon>
        <taxon>Rhabditoidea</taxon>
        <taxon>Rhabditidae</taxon>
        <taxon>Peloderinae</taxon>
        <taxon>Caenorhabditis</taxon>
    </lineage>
</organism>
<dbReference type="eggNOG" id="ENOG502TGUJ">
    <property type="taxonomic scope" value="Eukaryota"/>
</dbReference>
<dbReference type="Proteomes" id="UP000008281">
    <property type="component" value="Unassembled WGS sequence"/>
</dbReference>
<name>E3M6U1_CAERE</name>
<dbReference type="AlphaFoldDB" id="E3M6U1"/>
<dbReference type="GeneID" id="9828730"/>
<feature type="transmembrane region" description="Helical" evidence="2">
    <location>
        <begin position="334"/>
        <end position="353"/>
    </location>
</feature>
<feature type="transmembrane region" description="Helical" evidence="2">
    <location>
        <begin position="245"/>
        <end position="268"/>
    </location>
</feature>
<dbReference type="FunCoup" id="E3M6U1">
    <property type="interactions" value="1172"/>
</dbReference>
<feature type="transmembrane region" description="Helical" evidence="2">
    <location>
        <begin position="373"/>
        <end position="391"/>
    </location>
</feature>
<dbReference type="CTD" id="9828730"/>
<evidence type="ECO:0000313" key="4">
    <source>
        <dbReference type="Proteomes" id="UP000008281"/>
    </source>
</evidence>